<dbReference type="GO" id="GO:0006508">
    <property type="term" value="P:proteolysis"/>
    <property type="evidence" value="ECO:0007669"/>
    <property type="project" value="UniProtKB-KW"/>
</dbReference>
<evidence type="ECO:0000256" key="1">
    <source>
        <dbReference type="ARBA" id="ARBA00022670"/>
    </source>
</evidence>
<organism evidence="4 5">
    <name type="scientific">Actinidia rufa</name>
    <dbReference type="NCBI Taxonomy" id="165716"/>
    <lineage>
        <taxon>Eukaryota</taxon>
        <taxon>Viridiplantae</taxon>
        <taxon>Streptophyta</taxon>
        <taxon>Embryophyta</taxon>
        <taxon>Tracheophyta</taxon>
        <taxon>Spermatophyta</taxon>
        <taxon>Magnoliopsida</taxon>
        <taxon>eudicotyledons</taxon>
        <taxon>Gunneridae</taxon>
        <taxon>Pentapetalae</taxon>
        <taxon>asterids</taxon>
        <taxon>Ericales</taxon>
        <taxon>Actinidiaceae</taxon>
        <taxon>Actinidia</taxon>
    </lineage>
</organism>
<proteinExistence type="predicted"/>
<dbReference type="InterPro" id="IPR032799">
    <property type="entry name" value="TAXi_C"/>
</dbReference>
<dbReference type="Gene3D" id="2.40.70.10">
    <property type="entry name" value="Acid Proteases"/>
    <property type="match status" value="1"/>
</dbReference>
<dbReference type="InterPro" id="IPR021109">
    <property type="entry name" value="Peptidase_aspartic_dom_sf"/>
</dbReference>
<feature type="domain" description="Xylanase inhibitor C-terminal" evidence="3">
    <location>
        <begin position="4"/>
        <end position="65"/>
    </location>
</feature>
<keyword evidence="2" id="KW-0378">Hydrolase</keyword>
<reference evidence="4 5" key="1">
    <citation type="submission" date="2019-07" db="EMBL/GenBank/DDBJ databases">
        <title>De Novo Assembly of kiwifruit Actinidia rufa.</title>
        <authorList>
            <person name="Sugita-Konishi S."/>
            <person name="Sato K."/>
            <person name="Mori E."/>
            <person name="Abe Y."/>
            <person name="Kisaki G."/>
            <person name="Hamano K."/>
            <person name="Suezawa K."/>
            <person name="Otani M."/>
            <person name="Fukuda T."/>
            <person name="Manabe T."/>
            <person name="Gomi K."/>
            <person name="Tabuchi M."/>
            <person name="Akimitsu K."/>
            <person name="Kataoka I."/>
        </authorList>
    </citation>
    <scope>NUCLEOTIDE SEQUENCE [LARGE SCALE GENOMIC DNA]</scope>
    <source>
        <strain evidence="5">cv. Fuchu</strain>
    </source>
</reference>
<evidence type="ECO:0000259" key="3">
    <source>
        <dbReference type="Pfam" id="PF14541"/>
    </source>
</evidence>
<dbReference type="OrthoDB" id="1707366at2759"/>
<dbReference type="GO" id="GO:0005576">
    <property type="term" value="C:extracellular region"/>
    <property type="evidence" value="ECO:0007669"/>
    <property type="project" value="TreeGrafter"/>
</dbReference>
<sequence length="72" mass="7815">MSEITVPKLKLHLEGVDLELPPDNYMISDPSMGVVSLAMAASSGMSIFGNIQQQNLLVLHDLEDCVLCSHSM</sequence>
<accession>A0A7J0FD80</accession>
<comment type="caution">
    <text evidence="4">The sequence shown here is derived from an EMBL/GenBank/DDBJ whole genome shotgun (WGS) entry which is preliminary data.</text>
</comment>
<evidence type="ECO:0000256" key="2">
    <source>
        <dbReference type="ARBA" id="ARBA00022801"/>
    </source>
</evidence>
<dbReference type="SUPFAM" id="SSF50630">
    <property type="entry name" value="Acid proteases"/>
    <property type="match status" value="1"/>
</dbReference>
<dbReference type="InterPro" id="IPR051708">
    <property type="entry name" value="Plant_Aspart_Prot_A1"/>
</dbReference>
<gene>
    <name evidence="4" type="ORF">Acr_11g0009470</name>
</gene>
<keyword evidence="1 4" id="KW-0645">Protease</keyword>
<dbReference type="Proteomes" id="UP000585474">
    <property type="component" value="Unassembled WGS sequence"/>
</dbReference>
<evidence type="ECO:0000313" key="5">
    <source>
        <dbReference type="Proteomes" id="UP000585474"/>
    </source>
</evidence>
<keyword evidence="5" id="KW-1185">Reference proteome</keyword>
<dbReference type="EMBL" id="BJWL01000011">
    <property type="protein sequence ID" value="GFY96641.1"/>
    <property type="molecule type" value="Genomic_DNA"/>
</dbReference>
<name>A0A7J0FD80_9ERIC</name>
<dbReference type="Pfam" id="PF14541">
    <property type="entry name" value="TAXi_C"/>
    <property type="match status" value="1"/>
</dbReference>
<dbReference type="GO" id="GO:0008233">
    <property type="term" value="F:peptidase activity"/>
    <property type="evidence" value="ECO:0007669"/>
    <property type="project" value="UniProtKB-KW"/>
</dbReference>
<protein>
    <submittedName>
        <fullName evidence="4">Eukaryotic aspartyl protease family protein</fullName>
    </submittedName>
</protein>
<dbReference type="AlphaFoldDB" id="A0A7J0FD80"/>
<dbReference type="PANTHER" id="PTHR47967:SF23">
    <property type="entry name" value="OS04G0448300 PROTEIN"/>
    <property type="match status" value="1"/>
</dbReference>
<dbReference type="PANTHER" id="PTHR47967">
    <property type="entry name" value="OS07G0603500 PROTEIN-RELATED"/>
    <property type="match status" value="1"/>
</dbReference>
<evidence type="ECO:0000313" key="4">
    <source>
        <dbReference type="EMBL" id="GFY96641.1"/>
    </source>
</evidence>